<proteinExistence type="predicted"/>
<dbReference type="InterPro" id="IPR043025">
    <property type="entry name" value="DRP_PD-(D/E)XK_dom"/>
</dbReference>
<accession>A0A6C0I5V2</accession>
<evidence type="ECO:0008006" key="2">
    <source>
        <dbReference type="Google" id="ProtNLM"/>
    </source>
</evidence>
<organism evidence="1">
    <name type="scientific">viral metagenome</name>
    <dbReference type="NCBI Taxonomy" id="1070528"/>
    <lineage>
        <taxon>unclassified sequences</taxon>
        <taxon>metagenomes</taxon>
        <taxon>organismal metagenomes</taxon>
    </lineage>
</organism>
<dbReference type="EMBL" id="MN740101">
    <property type="protein sequence ID" value="QHT87785.1"/>
    <property type="molecule type" value="Genomic_DNA"/>
</dbReference>
<protein>
    <recommendedName>
        <fullName evidence="2">Transposase</fullName>
    </recommendedName>
</protein>
<sequence length="158" mass="17940">MPRTQPNKLRLNIAKTGVFKQSVGRAGEDFVCDHIPCESCGHKKWTNLNNVKHNFPGVDLKCMRCGTYAQVKTMCTPLTLCRNGRSWKFPTSASTVRDTLKMHKGKVRYIAVTYNAKHRHVTEVCVTEPLSCKNIFHTEGFIVSDNILQYTPKILKTL</sequence>
<reference evidence="1" key="1">
    <citation type="journal article" date="2020" name="Nature">
        <title>Giant virus diversity and host interactions through global metagenomics.</title>
        <authorList>
            <person name="Schulz F."/>
            <person name="Roux S."/>
            <person name="Paez-Espino D."/>
            <person name="Jungbluth S."/>
            <person name="Walsh D.A."/>
            <person name="Denef V.J."/>
            <person name="McMahon K.D."/>
            <person name="Konstantinidis K.T."/>
            <person name="Eloe-Fadrosh E.A."/>
            <person name="Kyrpides N.C."/>
            <person name="Woyke T."/>
        </authorList>
    </citation>
    <scope>NUCLEOTIDE SEQUENCE</scope>
    <source>
        <strain evidence="1">GVMAG-M-3300023184-191</strain>
    </source>
</reference>
<dbReference type="AlphaFoldDB" id="A0A6C0I5V2"/>
<dbReference type="Gene3D" id="3.40.210.30">
    <property type="entry name" value="Dam replacing family, catalytic PD-(D/E)XK domain"/>
    <property type="match status" value="1"/>
</dbReference>
<evidence type="ECO:0000313" key="1">
    <source>
        <dbReference type="EMBL" id="QHT87785.1"/>
    </source>
</evidence>
<name>A0A6C0I5V2_9ZZZZ</name>